<dbReference type="SUPFAM" id="SSF56112">
    <property type="entry name" value="Protein kinase-like (PK-like)"/>
    <property type="match status" value="1"/>
</dbReference>
<dbReference type="AlphaFoldDB" id="A0AA41PWV2"/>
<comment type="caution">
    <text evidence="1">The sequence shown here is derived from an EMBL/GenBank/DDBJ whole genome shotgun (WGS) entry which is preliminary data.</text>
</comment>
<dbReference type="EMBL" id="JAKFHA010000003">
    <property type="protein sequence ID" value="MCF2527047.1"/>
    <property type="molecule type" value="Genomic_DNA"/>
</dbReference>
<keyword evidence="2" id="KW-1185">Reference proteome</keyword>
<dbReference type="Proteomes" id="UP001165378">
    <property type="component" value="Unassembled WGS sequence"/>
</dbReference>
<gene>
    <name evidence="1" type="ORF">LZ495_07430</name>
</gene>
<protein>
    <submittedName>
        <fullName evidence="1">Phosphotransferase</fullName>
    </submittedName>
</protein>
<evidence type="ECO:0000313" key="2">
    <source>
        <dbReference type="Proteomes" id="UP001165378"/>
    </source>
</evidence>
<sequence>MPDAMPADVPLDLLQRHIGTITAHRPPHAGYMSDLLLFVDTDAQRYFVKGQRNRPGGRLDSLKREEAINPFVRPVAPSLRQRIEDADWYILVFDAVEGRHASFLPGSSDLPAVAGALDRVGSIRAPEVAKDWTEHRWDRFSDTPELFRGDALLYTDINEDNVLIGADVHLVDWAWPTLGAGFIDPALLVIQLIAAGHAAADAEAVVAECRQWRSADPPAIDAFCAANVRMWGARQERSSAAWFGVMLDACRVWAKHRGVAG</sequence>
<proteinExistence type="predicted"/>
<evidence type="ECO:0000313" key="1">
    <source>
        <dbReference type="EMBL" id="MCF2527047.1"/>
    </source>
</evidence>
<reference evidence="1" key="1">
    <citation type="submission" date="2022-01" db="EMBL/GenBank/DDBJ databases">
        <title>Genome-Based Taxonomic Classification of the Phylum Actinobacteria.</title>
        <authorList>
            <person name="Gao Y."/>
        </authorList>
    </citation>
    <scope>NUCLEOTIDE SEQUENCE</scope>
    <source>
        <strain evidence="1">KLBMP 8922</strain>
    </source>
</reference>
<accession>A0AA41PWV2</accession>
<name>A0AA41PWV2_9ACTN</name>
<organism evidence="1 2">
    <name type="scientific">Yinghuangia soli</name>
    <dbReference type="NCBI Taxonomy" id="2908204"/>
    <lineage>
        <taxon>Bacteria</taxon>
        <taxon>Bacillati</taxon>
        <taxon>Actinomycetota</taxon>
        <taxon>Actinomycetes</taxon>
        <taxon>Kitasatosporales</taxon>
        <taxon>Streptomycetaceae</taxon>
        <taxon>Yinghuangia</taxon>
    </lineage>
</organism>
<dbReference type="InterPro" id="IPR011009">
    <property type="entry name" value="Kinase-like_dom_sf"/>
</dbReference>
<dbReference type="RefSeq" id="WP_235051198.1">
    <property type="nucleotide sequence ID" value="NZ_JAKFHA010000003.1"/>
</dbReference>